<protein>
    <submittedName>
        <fullName evidence="7">GntR family transcriptional regulator</fullName>
    </submittedName>
</protein>
<dbReference type="InterPro" id="IPR036388">
    <property type="entry name" value="WH-like_DNA-bd_sf"/>
</dbReference>
<dbReference type="Proteomes" id="UP000247485">
    <property type="component" value="Unassembled WGS sequence"/>
</dbReference>
<dbReference type="InterPro" id="IPR015421">
    <property type="entry name" value="PyrdxlP-dep_Trfase_major"/>
</dbReference>
<comment type="similarity">
    <text evidence="1">In the C-terminal section; belongs to the class-I pyridoxal-phosphate-dependent aminotransferase family.</text>
</comment>
<gene>
    <name evidence="7" type="ORF">DET57_12160</name>
</gene>
<dbReference type="CDD" id="cd07377">
    <property type="entry name" value="WHTH_GntR"/>
    <property type="match status" value="1"/>
</dbReference>
<dbReference type="PANTHER" id="PTHR46577">
    <property type="entry name" value="HTH-TYPE TRANSCRIPTIONAL REGULATORY PROTEIN GABR"/>
    <property type="match status" value="1"/>
</dbReference>
<dbReference type="InterPro" id="IPR004839">
    <property type="entry name" value="Aminotransferase_I/II_large"/>
</dbReference>
<dbReference type="CDD" id="cd00609">
    <property type="entry name" value="AAT_like"/>
    <property type="match status" value="1"/>
</dbReference>
<dbReference type="GO" id="GO:0003700">
    <property type="term" value="F:DNA-binding transcription factor activity"/>
    <property type="evidence" value="ECO:0007669"/>
    <property type="project" value="InterPro"/>
</dbReference>
<dbReference type="PROSITE" id="PS50949">
    <property type="entry name" value="HTH_GNTR"/>
    <property type="match status" value="1"/>
</dbReference>
<proteinExistence type="inferred from homology"/>
<dbReference type="EMBL" id="QJJG01000021">
    <property type="protein sequence ID" value="PXW39012.1"/>
    <property type="molecule type" value="Genomic_DNA"/>
</dbReference>
<dbReference type="SUPFAM" id="SSF53383">
    <property type="entry name" value="PLP-dependent transferases"/>
    <property type="match status" value="1"/>
</dbReference>
<dbReference type="RefSeq" id="WP_309146805.1">
    <property type="nucleotide sequence ID" value="NZ_QJJG01000021.1"/>
</dbReference>
<evidence type="ECO:0000259" key="6">
    <source>
        <dbReference type="PROSITE" id="PS50949"/>
    </source>
</evidence>
<evidence type="ECO:0000256" key="3">
    <source>
        <dbReference type="ARBA" id="ARBA00023015"/>
    </source>
</evidence>
<evidence type="ECO:0000256" key="5">
    <source>
        <dbReference type="ARBA" id="ARBA00023163"/>
    </source>
</evidence>
<dbReference type="InterPro" id="IPR036390">
    <property type="entry name" value="WH_DNA-bd_sf"/>
</dbReference>
<dbReference type="GO" id="GO:0003677">
    <property type="term" value="F:DNA binding"/>
    <property type="evidence" value="ECO:0007669"/>
    <property type="project" value="UniProtKB-KW"/>
</dbReference>
<dbReference type="SMART" id="SM00345">
    <property type="entry name" value="HTH_GNTR"/>
    <property type="match status" value="1"/>
</dbReference>
<feature type="domain" description="HTH gntR-type" evidence="6">
    <location>
        <begin position="23"/>
        <end position="91"/>
    </location>
</feature>
<dbReference type="InterPro" id="IPR015424">
    <property type="entry name" value="PyrdxlP-dep_Trfase"/>
</dbReference>
<keyword evidence="5" id="KW-0804">Transcription</keyword>
<evidence type="ECO:0000256" key="4">
    <source>
        <dbReference type="ARBA" id="ARBA00023125"/>
    </source>
</evidence>
<evidence type="ECO:0000256" key="2">
    <source>
        <dbReference type="ARBA" id="ARBA00022898"/>
    </source>
</evidence>
<dbReference type="InterPro" id="IPR015422">
    <property type="entry name" value="PyrdxlP-dep_Trfase_small"/>
</dbReference>
<evidence type="ECO:0000313" key="7">
    <source>
        <dbReference type="EMBL" id="PXW39012.1"/>
    </source>
</evidence>
<dbReference type="GO" id="GO:0030170">
    <property type="term" value="F:pyridoxal phosphate binding"/>
    <property type="evidence" value="ECO:0007669"/>
    <property type="project" value="InterPro"/>
</dbReference>
<keyword evidence="2" id="KW-0663">Pyridoxal phosphate</keyword>
<evidence type="ECO:0000256" key="1">
    <source>
        <dbReference type="ARBA" id="ARBA00005384"/>
    </source>
</evidence>
<dbReference type="Pfam" id="PF00392">
    <property type="entry name" value="GntR"/>
    <property type="match status" value="1"/>
</dbReference>
<reference evidence="7 8" key="1">
    <citation type="submission" date="2018-05" db="EMBL/GenBank/DDBJ databases">
        <title>Freshwater and sediment microbial communities from various areas in North America, analyzing microbe dynamics in response to fracking.</title>
        <authorList>
            <person name="Lamendella R."/>
        </authorList>
    </citation>
    <scope>NUCLEOTIDE SEQUENCE [LARGE SCALE GENOMIC DNA]</scope>
    <source>
        <strain evidence="7 8">67</strain>
    </source>
</reference>
<keyword evidence="4" id="KW-0238">DNA-binding</keyword>
<sequence length="473" mass="52235">MMAVKGNIDTVSIIKTFISNGSGVKYKLLAQGIEAAIRDGSIAHGTKLPPHRILADKIGVTAGTVSRAYGELERMGLVVARTGDGTFVRERNQRRPQDAGFRNFVDFTDIQNDMSRNMHISGGEAEILALSLRQLSDDYACLQELMCYTPEEGLLRHRQSGAKWLSYREFQVSSQQIICVNGSQHGLFVVLVALLRSGDTLVTEHLTYPGLISAARHLGIRVVGLDMDEEGLLPESLKEVCRKNRITALYCTPTLQNPTTAVMSKARRLNIARICRENNLIVIEDETHAVLLPLRPVPISHFVPERGVLIGGMSKSVAAGLRVGYISAPVTMISRISAAVRNSCWMATPLMLELASRWIENGTAQVMVMQQSEEISRRQSIVTGLLQSLHYRTHPCSPHFWIEIPAPWHADEIERRLREQGHLVSTAERFSVGRGTLTEYLRISVSNSPDSDQALHAGVIAVVEVLQTGSDSL</sequence>
<accession>A0A318FDE0</accession>
<dbReference type="InterPro" id="IPR000524">
    <property type="entry name" value="Tscrpt_reg_HTH_GntR"/>
</dbReference>
<dbReference type="Gene3D" id="3.90.1150.10">
    <property type="entry name" value="Aspartate Aminotransferase, domain 1"/>
    <property type="match status" value="1"/>
</dbReference>
<dbReference type="Pfam" id="PF00155">
    <property type="entry name" value="Aminotran_1_2"/>
    <property type="match status" value="1"/>
</dbReference>
<organism evidence="7 8">
    <name type="scientific">Klebsiella oxytoca</name>
    <dbReference type="NCBI Taxonomy" id="571"/>
    <lineage>
        <taxon>Bacteria</taxon>
        <taxon>Pseudomonadati</taxon>
        <taxon>Pseudomonadota</taxon>
        <taxon>Gammaproteobacteria</taxon>
        <taxon>Enterobacterales</taxon>
        <taxon>Enterobacteriaceae</taxon>
        <taxon>Klebsiella/Raoultella group</taxon>
        <taxon>Klebsiella</taxon>
    </lineage>
</organism>
<dbReference type="Gene3D" id="3.40.640.10">
    <property type="entry name" value="Type I PLP-dependent aspartate aminotransferase-like (Major domain)"/>
    <property type="match status" value="1"/>
</dbReference>
<dbReference type="SUPFAM" id="SSF46785">
    <property type="entry name" value="Winged helix' DNA-binding domain"/>
    <property type="match status" value="1"/>
</dbReference>
<keyword evidence="3" id="KW-0805">Transcription regulation</keyword>
<name>A0A318FDE0_KLEOX</name>
<dbReference type="PANTHER" id="PTHR46577:SF1">
    <property type="entry name" value="HTH-TYPE TRANSCRIPTIONAL REGULATORY PROTEIN GABR"/>
    <property type="match status" value="1"/>
</dbReference>
<evidence type="ECO:0000313" key="8">
    <source>
        <dbReference type="Proteomes" id="UP000247485"/>
    </source>
</evidence>
<dbReference type="AlphaFoldDB" id="A0A318FDE0"/>
<dbReference type="InterPro" id="IPR051446">
    <property type="entry name" value="HTH_trans_reg/aminotransferase"/>
</dbReference>
<comment type="caution">
    <text evidence="7">The sequence shown here is derived from an EMBL/GenBank/DDBJ whole genome shotgun (WGS) entry which is preliminary data.</text>
</comment>
<dbReference type="Gene3D" id="1.10.10.10">
    <property type="entry name" value="Winged helix-like DNA-binding domain superfamily/Winged helix DNA-binding domain"/>
    <property type="match status" value="1"/>
</dbReference>